<dbReference type="InterPro" id="IPR036249">
    <property type="entry name" value="Thioredoxin-like_sf"/>
</dbReference>
<name>A0A1V3IFN9_9PAST</name>
<accession>A0A1V3IFN9</accession>
<dbReference type="EMBL" id="MLHG01000044">
    <property type="protein sequence ID" value="OOF39162.1"/>
    <property type="molecule type" value="Genomic_DNA"/>
</dbReference>
<evidence type="ECO:0000313" key="2">
    <source>
        <dbReference type="EMBL" id="OOF39162.1"/>
    </source>
</evidence>
<dbReference type="NCBIfam" id="TIGR03759">
    <property type="entry name" value="conj_TIGR03759"/>
    <property type="match status" value="1"/>
</dbReference>
<protein>
    <submittedName>
        <fullName evidence="2">Integrating conjugative element protein</fullName>
    </submittedName>
</protein>
<reference evidence="2 3" key="1">
    <citation type="submission" date="2016-10" db="EMBL/GenBank/DDBJ databases">
        <title>Rodentibacter gen. nov. and new species.</title>
        <authorList>
            <person name="Christensen H."/>
        </authorList>
    </citation>
    <scope>NUCLEOTIDE SEQUENCE [LARGE SCALE GENOMIC DNA]</scope>
    <source>
        <strain evidence="2 3">Ppn418</strain>
    </source>
</reference>
<dbReference type="SUPFAM" id="SSF52833">
    <property type="entry name" value="Thioredoxin-like"/>
    <property type="match status" value="1"/>
</dbReference>
<dbReference type="STRING" id="1908257.BKK47_07260"/>
<keyword evidence="1" id="KW-0732">Signal</keyword>
<feature type="signal peptide" evidence="1">
    <location>
        <begin position="1"/>
        <end position="23"/>
    </location>
</feature>
<proteinExistence type="predicted"/>
<gene>
    <name evidence="2" type="ORF">BKK47_07260</name>
</gene>
<evidence type="ECO:0000256" key="1">
    <source>
        <dbReference type="SAM" id="SignalP"/>
    </source>
</evidence>
<sequence>MVSFKKLSAVAVMLSLFSPIVLADTASTANRLSIQALNQQNLLTEKLNQQALQTKAQEWDLTEREWQRYEELNKGARGVWSPGLDPLTTLGVESRSEQEREHYARLLAKKLHDRMQRELEFQRTYDRVFKEMYPDELPFKVEPHISERVGRVIYFTRLDNCERCDRNADRILSHVNDKTPIDIYFVGVKTNEEIYAWAKKHHIDPNKVNKKLITLNHDNGAWLQYAGGKMPSAFQIQKDGQWESIVY</sequence>
<dbReference type="Proteomes" id="UP000189426">
    <property type="component" value="Unassembled WGS sequence"/>
</dbReference>
<dbReference type="InterPro" id="IPR022293">
    <property type="entry name" value="Integrating-conj_element"/>
</dbReference>
<evidence type="ECO:0000313" key="3">
    <source>
        <dbReference type="Proteomes" id="UP000189426"/>
    </source>
</evidence>
<feature type="chain" id="PRO_5012392272" evidence="1">
    <location>
        <begin position="24"/>
        <end position="247"/>
    </location>
</feature>
<keyword evidence="3" id="KW-1185">Reference proteome</keyword>
<dbReference type="AlphaFoldDB" id="A0A1V3IFN9"/>
<organism evidence="2 3">
    <name type="scientific">Rodentibacter mrazii</name>
    <dbReference type="NCBI Taxonomy" id="1908257"/>
    <lineage>
        <taxon>Bacteria</taxon>
        <taxon>Pseudomonadati</taxon>
        <taxon>Pseudomonadota</taxon>
        <taxon>Gammaproteobacteria</taxon>
        <taxon>Pasteurellales</taxon>
        <taxon>Pasteurellaceae</taxon>
        <taxon>Rodentibacter</taxon>
    </lineage>
</organism>
<dbReference type="RefSeq" id="WP_077494221.1">
    <property type="nucleotide sequence ID" value="NZ_MLHG01000044.1"/>
</dbReference>
<comment type="caution">
    <text evidence="2">The sequence shown here is derived from an EMBL/GenBank/DDBJ whole genome shotgun (WGS) entry which is preliminary data.</text>
</comment>